<feature type="compositionally biased region" description="Basic residues" evidence="8">
    <location>
        <begin position="327"/>
        <end position="344"/>
    </location>
</feature>
<dbReference type="InterPro" id="IPR027469">
    <property type="entry name" value="Cation_efflux_TMD_sf"/>
</dbReference>
<feature type="region of interest" description="Disordered" evidence="8">
    <location>
        <begin position="283"/>
        <end position="358"/>
    </location>
</feature>
<dbReference type="PANTHER" id="PTHR45820">
    <property type="entry name" value="FI23527P1"/>
    <property type="match status" value="1"/>
</dbReference>
<dbReference type="Pfam" id="PF16916">
    <property type="entry name" value="ZT_dimer"/>
    <property type="match status" value="1"/>
</dbReference>
<feature type="compositionally biased region" description="Basic and acidic residues" evidence="8">
    <location>
        <begin position="139"/>
        <end position="166"/>
    </location>
</feature>
<dbReference type="SUPFAM" id="SSF161111">
    <property type="entry name" value="Cation efflux protein transmembrane domain-like"/>
    <property type="match status" value="1"/>
</dbReference>
<feature type="compositionally biased region" description="Basic and acidic residues" evidence="8">
    <location>
        <begin position="567"/>
        <end position="586"/>
    </location>
</feature>
<evidence type="ECO:0000259" key="10">
    <source>
        <dbReference type="Pfam" id="PF01545"/>
    </source>
</evidence>
<dbReference type="GO" id="GO:0016020">
    <property type="term" value="C:membrane"/>
    <property type="evidence" value="ECO:0007669"/>
    <property type="project" value="UniProtKB-SubCell"/>
</dbReference>
<reference evidence="12 13" key="1">
    <citation type="submission" date="2018-08" db="EMBL/GenBank/DDBJ databases">
        <title>Draft genome of the lignicolous fungus Coniochaeta pulveracea.</title>
        <authorList>
            <person name="Borstlap C.J."/>
            <person name="De Witt R.N."/>
            <person name="Botha A."/>
            <person name="Volschenk H."/>
        </authorList>
    </citation>
    <scope>NUCLEOTIDE SEQUENCE [LARGE SCALE GENOMIC DNA]</scope>
    <source>
        <strain evidence="12 13">CAB683</strain>
    </source>
</reference>
<keyword evidence="7 9" id="KW-0472">Membrane</keyword>
<feature type="domain" description="Cation efflux protein transmembrane" evidence="10">
    <location>
        <begin position="11"/>
        <end position="139"/>
    </location>
</feature>
<evidence type="ECO:0000256" key="1">
    <source>
        <dbReference type="ARBA" id="ARBA00004141"/>
    </source>
</evidence>
<comment type="caution">
    <text evidence="12">The sequence shown here is derived from an EMBL/GenBank/DDBJ whole genome shotgun (WGS) entry which is preliminary data.</text>
</comment>
<dbReference type="InterPro" id="IPR036837">
    <property type="entry name" value="Cation_efflux_CTD_sf"/>
</dbReference>
<evidence type="ECO:0000259" key="11">
    <source>
        <dbReference type="Pfam" id="PF16916"/>
    </source>
</evidence>
<dbReference type="InterPro" id="IPR058533">
    <property type="entry name" value="Cation_efflux_TM"/>
</dbReference>
<dbReference type="GO" id="GO:0005385">
    <property type="term" value="F:zinc ion transmembrane transporter activity"/>
    <property type="evidence" value="ECO:0007669"/>
    <property type="project" value="TreeGrafter"/>
</dbReference>
<evidence type="ECO:0000256" key="5">
    <source>
        <dbReference type="ARBA" id="ARBA00022833"/>
    </source>
</evidence>
<feature type="compositionally biased region" description="Basic and acidic residues" evidence="8">
    <location>
        <begin position="345"/>
        <end position="358"/>
    </location>
</feature>
<feature type="transmembrane region" description="Helical" evidence="9">
    <location>
        <begin position="9"/>
        <end position="29"/>
    </location>
</feature>
<dbReference type="Proteomes" id="UP000275385">
    <property type="component" value="Unassembled WGS sequence"/>
</dbReference>
<dbReference type="SUPFAM" id="SSF160240">
    <property type="entry name" value="Cation efflux protein cytoplasmic domain-like"/>
    <property type="match status" value="1"/>
</dbReference>
<protein>
    <recommendedName>
        <fullName evidence="14">Zinc homeostasis factor 1</fullName>
    </recommendedName>
</protein>
<evidence type="ECO:0008006" key="14">
    <source>
        <dbReference type="Google" id="ProtNLM"/>
    </source>
</evidence>
<evidence type="ECO:0000256" key="3">
    <source>
        <dbReference type="ARBA" id="ARBA00022448"/>
    </source>
</evidence>
<gene>
    <name evidence="12" type="ORF">DL546_009322</name>
</gene>
<dbReference type="STRING" id="177199.A0A420YKK7"/>
<evidence type="ECO:0000256" key="8">
    <source>
        <dbReference type="SAM" id="MobiDB-lite"/>
    </source>
</evidence>
<feature type="region of interest" description="Disordered" evidence="8">
    <location>
        <begin position="137"/>
        <end position="189"/>
    </location>
</feature>
<evidence type="ECO:0000256" key="9">
    <source>
        <dbReference type="SAM" id="Phobius"/>
    </source>
</evidence>
<feature type="transmembrane region" description="Helical" evidence="9">
    <location>
        <begin position="110"/>
        <end position="131"/>
    </location>
</feature>
<evidence type="ECO:0000256" key="2">
    <source>
        <dbReference type="ARBA" id="ARBA00008873"/>
    </source>
</evidence>
<comment type="subcellular location">
    <subcellularLocation>
        <location evidence="1">Membrane</location>
        <topology evidence="1">Multi-pass membrane protein</topology>
    </subcellularLocation>
</comment>
<evidence type="ECO:0000256" key="7">
    <source>
        <dbReference type="ARBA" id="ARBA00023136"/>
    </source>
</evidence>
<accession>A0A420YKK7</accession>
<keyword evidence="6 9" id="KW-1133">Transmembrane helix</keyword>
<evidence type="ECO:0000256" key="6">
    <source>
        <dbReference type="ARBA" id="ARBA00022989"/>
    </source>
</evidence>
<evidence type="ECO:0000256" key="4">
    <source>
        <dbReference type="ARBA" id="ARBA00022692"/>
    </source>
</evidence>
<dbReference type="InterPro" id="IPR027470">
    <property type="entry name" value="Cation_efflux_CTD"/>
</dbReference>
<keyword evidence="3" id="KW-0813">Transport</keyword>
<keyword evidence="4 9" id="KW-0812">Transmembrane</keyword>
<feature type="compositionally biased region" description="Acidic residues" evidence="8">
    <location>
        <begin position="290"/>
        <end position="305"/>
    </location>
</feature>
<dbReference type="InterPro" id="IPR002524">
    <property type="entry name" value="Cation_efflux"/>
</dbReference>
<dbReference type="NCBIfam" id="TIGR01297">
    <property type="entry name" value="CDF"/>
    <property type="match status" value="2"/>
</dbReference>
<feature type="compositionally biased region" description="Basic and acidic residues" evidence="8">
    <location>
        <begin position="306"/>
        <end position="323"/>
    </location>
</feature>
<proteinExistence type="inferred from homology"/>
<dbReference type="PANTHER" id="PTHR45820:SF4">
    <property type="entry name" value="ZINC TRANSPORTER 63C, ISOFORM F"/>
    <property type="match status" value="1"/>
</dbReference>
<dbReference type="Gene3D" id="1.20.1510.10">
    <property type="entry name" value="Cation efflux protein transmembrane domain"/>
    <property type="match status" value="2"/>
</dbReference>
<feature type="region of interest" description="Disordered" evidence="8">
    <location>
        <begin position="560"/>
        <end position="586"/>
    </location>
</feature>
<dbReference type="OrthoDB" id="9944568at2759"/>
<feature type="transmembrane region" description="Helical" evidence="9">
    <location>
        <begin position="35"/>
        <end position="56"/>
    </location>
</feature>
<dbReference type="Pfam" id="PF01545">
    <property type="entry name" value="Cation_efflux"/>
    <property type="match status" value="2"/>
</dbReference>
<feature type="transmembrane region" description="Helical" evidence="9">
    <location>
        <begin position="366"/>
        <end position="388"/>
    </location>
</feature>
<name>A0A420YKK7_9PEZI</name>
<organism evidence="12 13">
    <name type="scientific">Coniochaeta pulveracea</name>
    <dbReference type="NCBI Taxonomy" id="177199"/>
    <lineage>
        <taxon>Eukaryota</taxon>
        <taxon>Fungi</taxon>
        <taxon>Dikarya</taxon>
        <taxon>Ascomycota</taxon>
        <taxon>Pezizomycotina</taxon>
        <taxon>Sordariomycetes</taxon>
        <taxon>Sordariomycetidae</taxon>
        <taxon>Coniochaetales</taxon>
        <taxon>Coniochaetaceae</taxon>
        <taxon>Coniochaeta</taxon>
    </lineage>
</organism>
<comment type="similarity">
    <text evidence="2">Belongs to the cation diffusion facilitator (CDF) transporter (TC 2.A.4) family. SLC30A subfamily.</text>
</comment>
<feature type="domain" description="Cation efflux protein cytoplasmic" evidence="11">
    <location>
        <begin position="430"/>
        <end position="508"/>
    </location>
</feature>
<evidence type="ECO:0000313" key="12">
    <source>
        <dbReference type="EMBL" id="RKU48391.1"/>
    </source>
</evidence>
<dbReference type="AlphaFoldDB" id="A0A420YKK7"/>
<feature type="transmembrane region" description="Helical" evidence="9">
    <location>
        <begin position="76"/>
        <end position="98"/>
    </location>
</feature>
<keyword evidence="13" id="KW-1185">Reference proteome</keyword>
<feature type="domain" description="Cation efflux protein transmembrane" evidence="10">
    <location>
        <begin position="354"/>
        <end position="426"/>
    </location>
</feature>
<feature type="compositionally biased region" description="Polar residues" evidence="8">
    <location>
        <begin position="228"/>
        <end position="256"/>
    </location>
</feature>
<feature type="region of interest" description="Disordered" evidence="8">
    <location>
        <begin position="203"/>
        <end position="271"/>
    </location>
</feature>
<sequence>MAWSKSTRISVMIGLDTTFFLIELIAGIYSGSLALMADAFHMLNDIITLVIGLWAVNIAKRASSDKYTYGWLRAEILGAFANAVFLIALCVSICLEAIQRFLDPPEITNPLLILIVGSLGLASNFIGFFVLGGHGHSHGGGEHEHEDGPDHDHDHDHAPGASHDDLNAAEQGRATGNGQSGDAHITDENGRVADVFPEAVLGRMSAAAQQQQQQSPRHIRFNGEGGTSDPQSHGRTASRASNLSSRGRQRGRTNSLRQHRPLSDIESQSIHPASFRAEIMEASRNRPQDDSSDAEQGDETAVEDADTPHEESPLLGKANDRNSGRSSSRRSRRNSSIHRNHNHNKPRDAAKSSHGHDHGDMGMNAMILHVIGDMLGNVGVIATALIIWKTEWHYKYYSDPAISLFIALIIFKSALPLTLGTAKVLLQATPDHIDVSDVREDIMALPGIINCHHFHVWRLSDTKVVASMHIQVGLPITEAGGEKYMKLASEIKKCLHAYGIHSVTIQPEFCLDRTHNHGEDASVGVDGSTQQPPKCGRDDGDLCLLDDCCEGRGCCSVKGSAPTSVHSRHDEDDHDHDHDHDHTHAH</sequence>
<dbReference type="EMBL" id="QVQW01000005">
    <property type="protein sequence ID" value="RKU48391.1"/>
    <property type="molecule type" value="Genomic_DNA"/>
</dbReference>
<keyword evidence="5" id="KW-0862">Zinc</keyword>
<evidence type="ECO:0000313" key="13">
    <source>
        <dbReference type="Proteomes" id="UP000275385"/>
    </source>
</evidence>
<feature type="transmembrane region" description="Helical" evidence="9">
    <location>
        <begin position="400"/>
        <end position="419"/>
    </location>
</feature>
<dbReference type="GO" id="GO:0006882">
    <property type="term" value="P:intracellular zinc ion homeostasis"/>
    <property type="evidence" value="ECO:0007669"/>
    <property type="project" value="TreeGrafter"/>
</dbReference>